<name>A0A396ITV6_MEDTR</name>
<feature type="transmembrane region" description="Helical" evidence="1">
    <location>
        <begin position="48"/>
        <end position="69"/>
    </location>
</feature>
<accession>A0A396ITV6</accession>
<proteinExistence type="predicted"/>
<dbReference type="Gramene" id="rna16166">
    <property type="protein sequence ID" value="RHN67913.1"/>
    <property type="gene ID" value="gene16166"/>
</dbReference>
<evidence type="ECO:0008006" key="3">
    <source>
        <dbReference type="Google" id="ProtNLM"/>
    </source>
</evidence>
<organism evidence="2">
    <name type="scientific">Medicago truncatula</name>
    <name type="common">Barrel medic</name>
    <name type="synonym">Medicago tribuloides</name>
    <dbReference type="NCBI Taxonomy" id="3880"/>
    <lineage>
        <taxon>Eukaryota</taxon>
        <taxon>Viridiplantae</taxon>
        <taxon>Streptophyta</taxon>
        <taxon>Embryophyta</taxon>
        <taxon>Tracheophyta</taxon>
        <taxon>Spermatophyta</taxon>
        <taxon>Magnoliopsida</taxon>
        <taxon>eudicotyledons</taxon>
        <taxon>Gunneridae</taxon>
        <taxon>Pentapetalae</taxon>
        <taxon>rosids</taxon>
        <taxon>fabids</taxon>
        <taxon>Fabales</taxon>
        <taxon>Fabaceae</taxon>
        <taxon>Papilionoideae</taxon>
        <taxon>50 kb inversion clade</taxon>
        <taxon>NPAAA clade</taxon>
        <taxon>Hologalegina</taxon>
        <taxon>IRL clade</taxon>
        <taxon>Trifolieae</taxon>
        <taxon>Medicago</taxon>
    </lineage>
</organism>
<keyword evidence="1" id="KW-0812">Transmembrane</keyword>
<evidence type="ECO:0000313" key="2">
    <source>
        <dbReference type="EMBL" id="RHN67913.1"/>
    </source>
</evidence>
<dbReference type="EMBL" id="PSQE01000003">
    <property type="protein sequence ID" value="RHN67913.1"/>
    <property type="molecule type" value="Genomic_DNA"/>
</dbReference>
<keyword evidence="1" id="KW-0472">Membrane</keyword>
<evidence type="ECO:0000256" key="1">
    <source>
        <dbReference type="SAM" id="Phobius"/>
    </source>
</evidence>
<dbReference type="AlphaFoldDB" id="A0A396ITV6"/>
<protein>
    <recommendedName>
        <fullName evidence="3">Transmembrane protein</fullName>
    </recommendedName>
</protein>
<comment type="caution">
    <text evidence="2">The sequence shown here is derived from an EMBL/GenBank/DDBJ whole genome shotgun (WGS) entry which is preliminary data.</text>
</comment>
<dbReference type="Proteomes" id="UP000265566">
    <property type="component" value="Chromosome 3"/>
</dbReference>
<gene>
    <name evidence="2" type="ORF">MtrunA17_Chr3g0107921</name>
</gene>
<keyword evidence="1" id="KW-1133">Transmembrane helix</keyword>
<sequence length="71" mass="8322">MEKLKVDVDCIISYEARTLLGLGMIQCQTRVGIRHRHNTYDYIKLYRFLKLLSVLTYWCLVVSGVRVCVRA</sequence>
<reference evidence="2" key="1">
    <citation type="journal article" date="2018" name="Nat. Plants">
        <title>Whole-genome landscape of Medicago truncatula symbiotic genes.</title>
        <authorList>
            <person name="Pecrix Y."/>
            <person name="Gamas P."/>
            <person name="Carrere S."/>
        </authorList>
    </citation>
    <scope>NUCLEOTIDE SEQUENCE</scope>
    <source>
        <tissue evidence="2">Leaves</tissue>
    </source>
</reference>